<reference evidence="1" key="1">
    <citation type="submission" date="2021-06" db="EMBL/GenBank/DDBJ databases">
        <authorList>
            <person name="Kallberg Y."/>
            <person name="Tangrot J."/>
            <person name="Rosling A."/>
        </authorList>
    </citation>
    <scope>NUCLEOTIDE SEQUENCE</scope>
    <source>
        <strain evidence="1">MA453B</strain>
    </source>
</reference>
<sequence length="91" mass="10250">QQNRFLYDSNSATTMNTTPATLETFATEDQIYLQQRKFQLAQQVYNNQTNNQLGRSFSQYTSSKANPQYICGVITATTGQPCRRAVTAEGE</sequence>
<comment type="caution">
    <text evidence="1">The sequence shown here is derived from an EMBL/GenBank/DDBJ whole genome shotgun (WGS) entry which is preliminary data.</text>
</comment>
<evidence type="ECO:0000313" key="2">
    <source>
        <dbReference type="Proteomes" id="UP000789405"/>
    </source>
</evidence>
<dbReference type="EMBL" id="CAJVPY010072936">
    <property type="protein sequence ID" value="CAG8829310.1"/>
    <property type="molecule type" value="Genomic_DNA"/>
</dbReference>
<dbReference type="Proteomes" id="UP000789405">
    <property type="component" value="Unassembled WGS sequence"/>
</dbReference>
<gene>
    <name evidence="1" type="ORF">DERYTH_LOCUS28658</name>
</gene>
<feature type="non-terminal residue" evidence="1">
    <location>
        <position position="1"/>
    </location>
</feature>
<organism evidence="1 2">
    <name type="scientific">Dentiscutata erythropus</name>
    <dbReference type="NCBI Taxonomy" id="1348616"/>
    <lineage>
        <taxon>Eukaryota</taxon>
        <taxon>Fungi</taxon>
        <taxon>Fungi incertae sedis</taxon>
        <taxon>Mucoromycota</taxon>
        <taxon>Glomeromycotina</taxon>
        <taxon>Glomeromycetes</taxon>
        <taxon>Diversisporales</taxon>
        <taxon>Gigasporaceae</taxon>
        <taxon>Dentiscutata</taxon>
    </lineage>
</organism>
<keyword evidence="2" id="KW-1185">Reference proteome</keyword>
<proteinExistence type="predicted"/>
<name>A0A9N9KGW3_9GLOM</name>
<protein>
    <submittedName>
        <fullName evidence="1">20319_t:CDS:1</fullName>
    </submittedName>
</protein>
<feature type="non-terminal residue" evidence="1">
    <location>
        <position position="91"/>
    </location>
</feature>
<accession>A0A9N9KGW3</accession>
<evidence type="ECO:0000313" key="1">
    <source>
        <dbReference type="EMBL" id="CAG8829310.1"/>
    </source>
</evidence>
<dbReference type="AlphaFoldDB" id="A0A9N9KGW3"/>